<evidence type="ECO:0000313" key="3">
    <source>
        <dbReference type="Proteomes" id="UP000008711"/>
    </source>
</evidence>
<protein>
    <recommendedName>
        <fullName evidence="4">Seminal fluid protein</fullName>
    </recommendedName>
</protein>
<dbReference type="OrthoDB" id="7836404at2759"/>
<dbReference type="Proteomes" id="UP000008711">
    <property type="component" value="Unassembled WGS sequence"/>
</dbReference>
<name>A0A0Q5W9J4_DROER</name>
<reference evidence="2 3" key="2">
    <citation type="journal article" date="2008" name="Bioinformatics">
        <title>Assembly reconciliation.</title>
        <authorList>
            <person name="Zimin A.V."/>
            <person name="Smith D.R."/>
            <person name="Sutton G."/>
            <person name="Yorke J.A."/>
        </authorList>
    </citation>
    <scope>NUCLEOTIDE SEQUENCE [LARGE SCALE GENOMIC DNA]</scope>
    <source>
        <strain evidence="2 3">TSC#14021-0224.01</strain>
    </source>
</reference>
<keyword evidence="3" id="KW-1185">Reference proteome</keyword>
<dbReference type="AlphaFoldDB" id="A0A0Q5W9J4"/>
<evidence type="ECO:0008006" key="4">
    <source>
        <dbReference type="Google" id="ProtNLM"/>
    </source>
</evidence>
<gene>
    <name evidence="2" type="primary">Dere\GG27058</name>
    <name evidence="2" type="synonym">GG27058</name>
    <name evidence="2" type="ORF">Dere_GG27058</name>
</gene>
<sequence length="117" mass="13011">MEVIIVLFSFLIIAAAWSNPGSSYHYECNSNTGQYKCTSKRCTKTLDGTSNCITSVSIPTNTAAQLKYTRTSYKYSCNWVKCTHIRCTHYFDGQKNCTTSLTTPSTLVAPNAKSQNQ</sequence>
<dbReference type="EMBL" id="CH954177">
    <property type="protein sequence ID" value="KQS70209.1"/>
    <property type="molecule type" value="Genomic_DNA"/>
</dbReference>
<evidence type="ECO:0000256" key="1">
    <source>
        <dbReference type="SAM" id="SignalP"/>
    </source>
</evidence>
<reference evidence="2 3" key="1">
    <citation type="journal article" date="2007" name="Nature">
        <title>Evolution of genes and genomes on the Drosophila phylogeny.</title>
        <authorList>
            <consortium name="Drosophila 12 Genomes Consortium"/>
            <person name="Clark A.G."/>
            <person name="Eisen M.B."/>
            <person name="Smith D.R."/>
            <person name="Bergman C.M."/>
            <person name="Oliver B."/>
            <person name="Markow T.A."/>
            <person name="Kaufman T.C."/>
            <person name="Kellis M."/>
            <person name="Gelbart W."/>
            <person name="Iyer V.N."/>
            <person name="Pollard D.A."/>
            <person name="Sackton T.B."/>
            <person name="Larracuente A.M."/>
            <person name="Singh N.D."/>
            <person name="Abad J.P."/>
            <person name="Abt D.N."/>
            <person name="Adryan B."/>
            <person name="Aguade M."/>
            <person name="Akashi H."/>
            <person name="Anderson W.W."/>
            <person name="Aquadro C.F."/>
            <person name="Ardell D.H."/>
            <person name="Arguello R."/>
            <person name="Artieri C.G."/>
            <person name="Barbash D.A."/>
            <person name="Barker D."/>
            <person name="Barsanti P."/>
            <person name="Batterham P."/>
            <person name="Batzoglou S."/>
            <person name="Begun D."/>
            <person name="Bhutkar A."/>
            <person name="Blanco E."/>
            <person name="Bosak S.A."/>
            <person name="Bradley R.K."/>
            <person name="Brand A.D."/>
            <person name="Brent M.R."/>
            <person name="Brooks A.N."/>
            <person name="Brown R.H."/>
            <person name="Butlin R.K."/>
            <person name="Caggese C."/>
            <person name="Calvi B.R."/>
            <person name="Bernardo de Carvalho A."/>
            <person name="Caspi A."/>
            <person name="Castrezana S."/>
            <person name="Celniker S.E."/>
            <person name="Chang J.L."/>
            <person name="Chapple C."/>
            <person name="Chatterji S."/>
            <person name="Chinwalla A."/>
            <person name="Civetta A."/>
            <person name="Clifton S.W."/>
            <person name="Comeron J.M."/>
            <person name="Costello J.C."/>
            <person name="Coyne J.A."/>
            <person name="Daub J."/>
            <person name="David R.G."/>
            <person name="Delcher A.L."/>
            <person name="Delehaunty K."/>
            <person name="Do C.B."/>
            <person name="Ebling H."/>
            <person name="Edwards K."/>
            <person name="Eickbush T."/>
            <person name="Evans J.D."/>
            <person name="Filipski A."/>
            <person name="Findeiss S."/>
            <person name="Freyhult E."/>
            <person name="Fulton L."/>
            <person name="Fulton R."/>
            <person name="Garcia A.C."/>
            <person name="Gardiner A."/>
            <person name="Garfield D.A."/>
            <person name="Garvin B.E."/>
            <person name="Gibson G."/>
            <person name="Gilbert D."/>
            <person name="Gnerre S."/>
            <person name="Godfrey J."/>
            <person name="Good R."/>
            <person name="Gotea V."/>
            <person name="Gravely B."/>
            <person name="Greenberg A.J."/>
            <person name="Griffiths-Jones S."/>
            <person name="Gross S."/>
            <person name="Guigo R."/>
            <person name="Gustafson E.A."/>
            <person name="Haerty W."/>
            <person name="Hahn M.W."/>
            <person name="Halligan D.L."/>
            <person name="Halpern A.L."/>
            <person name="Halter G.M."/>
            <person name="Han M.V."/>
            <person name="Heger A."/>
            <person name="Hillier L."/>
            <person name="Hinrichs A.S."/>
            <person name="Holmes I."/>
            <person name="Hoskins R.A."/>
            <person name="Hubisz M.J."/>
            <person name="Hultmark D."/>
            <person name="Huntley M.A."/>
            <person name="Jaffe D.B."/>
            <person name="Jagadeeshan S."/>
            <person name="Jeck W.R."/>
            <person name="Johnson J."/>
            <person name="Jones C.D."/>
            <person name="Jordan W.C."/>
            <person name="Karpen G.H."/>
            <person name="Kataoka E."/>
            <person name="Keightley P.D."/>
            <person name="Kheradpour P."/>
            <person name="Kirkness E.F."/>
            <person name="Koerich L.B."/>
            <person name="Kristiansen K."/>
            <person name="Kudrna D."/>
            <person name="Kulathinal R.J."/>
            <person name="Kumar S."/>
            <person name="Kwok R."/>
            <person name="Lander E."/>
            <person name="Langley C.H."/>
            <person name="Lapoint R."/>
            <person name="Lazzaro B.P."/>
            <person name="Lee S.J."/>
            <person name="Levesque L."/>
            <person name="Li R."/>
            <person name="Lin C.F."/>
            <person name="Lin M.F."/>
            <person name="Lindblad-Toh K."/>
            <person name="Llopart A."/>
            <person name="Long M."/>
            <person name="Low L."/>
            <person name="Lozovsky E."/>
            <person name="Lu J."/>
            <person name="Luo M."/>
            <person name="Machado C.A."/>
            <person name="Makalowski W."/>
            <person name="Marzo M."/>
            <person name="Matsuda M."/>
            <person name="Matzkin L."/>
            <person name="McAllister B."/>
            <person name="McBride C.S."/>
            <person name="McKernan B."/>
            <person name="McKernan K."/>
            <person name="Mendez-Lago M."/>
            <person name="Minx P."/>
            <person name="Mollenhauer M.U."/>
            <person name="Montooth K."/>
            <person name="Mount S.M."/>
            <person name="Mu X."/>
            <person name="Myers E."/>
            <person name="Negre B."/>
            <person name="Newfeld S."/>
            <person name="Nielsen R."/>
            <person name="Noor M.A."/>
            <person name="O'Grady P."/>
            <person name="Pachter L."/>
            <person name="Papaceit M."/>
            <person name="Parisi M.J."/>
            <person name="Parisi M."/>
            <person name="Parts L."/>
            <person name="Pedersen J.S."/>
            <person name="Pesole G."/>
            <person name="Phillippy A.M."/>
            <person name="Ponting C.P."/>
            <person name="Pop M."/>
            <person name="Porcelli D."/>
            <person name="Powell J.R."/>
            <person name="Prohaska S."/>
            <person name="Pruitt K."/>
            <person name="Puig M."/>
            <person name="Quesneville H."/>
            <person name="Ram K.R."/>
            <person name="Rand D."/>
            <person name="Rasmussen M.D."/>
            <person name="Reed L.K."/>
            <person name="Reenan R."/>
            <person name="Reily A."/>
            <person name="Remington K.A."/>
            <person name="Rieger T.T."/>
            <person name="Ritchie M.G."/>
            <person name="Robin C."/>
            <person name="Rogers Y.H."/>
            <person name="Rohde C."/>
            <person name="Rozas J."/>
            <person name="Rubenfield M.J."/>
            <person name="Ruiz A."/>
            <person name="Russo S."/>
            <person name="Salzberg S.L."/>
            <person name="Sanchez-Gracia A."/>
            <person name="Saranga D.J."/>
            <person name="Sato H."/>
            <person name="Schaeffer S.W."/>
            <person name="Schatz M.C."/>
            <person name="Schlenke T."/>
            <person name="Schwartz R."/>
            <person name="Segarra C."/>
            <person name="Singh R.S."/>
            <person name="Sirot L."/>
            <person name="Sirota M."/>
            <person name="Sisneros N.B."/>
            <person name="Smith C.D."/>
            <person name="Smith T.F."/>
            <person name="Spieth J."/>
            <person name="Stage D.E."/>
            <person name="Stark A."/>
            <person name="Stephan W."/>
            <person name="Strausberg R.L."/>
            <person name="Strempel S."/>
            <person name="Sturgill D."/>
            <person name="Sutton G."/>
            <person name="Sutton G.G."/>
            <person name="Tao W."/>
            <person name="Teichmann S."/>
            <person name="Tobari Y.N."/>
            <person name="Tomimura Y."/>
            <person name="Tsolas J.M."/>
            <person name="Valente V.L."/>
            <person name="Venter E."/>
            <person name="Venter J.C."/>
            <person name="Vicario S."/>
            <person name="Vieira F.G."/>
            <person name="Vilella A.J."/>
            <person name="Villasante A."/>
            <person name="Walenz B."/>
            <person name="Wang J."/>
            <person name="Wasserman M."/>
            <person name="Watts T."/>
            <person name="Wilson D."/>
            <person name="Wilson R.K."/>
            <person name="Wing R.A."/>
            <person name="Wolfner M.F."/>
            <person name="Wong A."/>
            <person name="Wong G.K."/>
            <person name="Wu C.I."/>
            <person name="Wu G."/>
            <person name="Yamamoto D."/>
            <person name="Yang H.P."/>
            <person name="Yang S.P."/>
            <person name="Yorke J.A."/>
            <person name="Yoshida K."/>
            <person name="Zdobnov E."/>
            <person name="Zhang P."/>
            <person name="Zhang Y."/>
            <person name="Zimin A.V."/>
            <person name="Baldwin J."/>
            <person name="Abdouelleil A."/>
            <person name="Abdulkadir J."/>
            <person name="Abebe A."/>
            <person name="Abera B."/>
            <person name="Abreu J."/>
            <person name="Acer S.C."/>
            <person name="Aftuck L."/>
            <person name="Alexander A."/>
            <person name="An P."/>
            <person name="Anderson E."/>
            <person name="Anderson S."/>
            <person name="Arachi H."/>
            <person name="Azer M."/>
            <person name="Bachantsang P."/>
            <person name="Barry A."/>
            <person name="Bayul T."/>
            <person name="Berlin A."/>
            <person name="Bessette D."/>
            <person name="Bloom T."/>
            <person name="Blye J."/>
            <person name="Boguslavskiy L."/>
            <person name="Bonnet C."/>
            <person name="Boukhgalter B."/>
            <person name="Bourzgui I."/>
            <person name="Brown A."/>
            <person name="Cahill P."/>
            <person name="Channer S."/>
            <person name="Cheshatsang Y."/>
            <person name="Chuda L."/>
            <person name="Citroen M."/>
            <person name="Collymore A."/>
            <person name="Cooke P."/>
            <person name="Costello M."/>
            <person name="D'Aco K."/>
            <person name="Daza R."/>
            <person name="De Haan G."/>
            <person name="DeGray S."/>
            <person name="DeMaso C."/>
            <person name="Dhargay N."/>
            <person name="Dooley K."/>
            <person name="Dooley E."/>
            <person name="Doricent M."/>
            <person name="Dorje P."/>
            <person name="Dorjee K."/>
            <person name="Dupes A."/>
            <person name="Elong R."/>
            <person name="Falk J."/>
            <person name="Farina A."/>
            <person name="Faro S."/>
            <person name="Ferguson D."/>
            <person name="Fisher S."/>
            <person name="Foley C.D."/>
            <person name="Franke A."/>
            <person name="Friedrich D."/>
            <person name="Gadbois L."/>
            <person name="Gearin G."/>
            <person name="Gearin C.R."/>
            <person name="Giannoukos G."/>
            <person name="Goode T."/>
            <person name="Graham J."/>
            <person name="Grandbois E."/>
            <person name="Grewal S."/>
            <person name="Gyaltsen K."/>
            <person name="Hafez N."/>
            <person name="Hagos B."/>
            <person name="Hall J."/>
            <person name="Henson C."/>
            <person name="Hollinger A."/>
            <person name="Honan T."/>
            <person name="Huard M.D."/>
            <person name="Hughes L."/>
            <person name="Hurhula B."/>
            <person name="Husby M.E."/>
            <person name="Kamat A."/>
            <person name="Kanga B."/>
            <person name="Kashin S."/>
            <person name="Khazanovich D."/>
            <person name="Kisner P."/>
            <person name="Lance K."/>
            <person name="Lara M."/>
            <person name="Lee W."/>
            <person name="Lennon N."/>
            <person name="Letendre F."/>
            <person name="LeVine R."/>
            <person name="Lipovsky A."/>
            <person name="Liu X."/>
            <person name="Liu J."/>
            <person name="Liu S."/>
            <person name="Lokyitsang T."/>
            <person name="Lokyitsang Y."/>
            <person name="Lubonja R."/>
            <person name="Lui A."/>
            <person name="MacDonald P."/>
            <person name="Magnisalis V."/>
            <person name="Maru K."/>
            <person name="Matthews C."/>
            <person name="McCusker W."/>
            <person name="McDonough S."/>
            <person name="Mehta T."/>
            <person name="Meldrim J."/>
            <person name="Meneus L."/>
            <person name="Mihai O."/>
            <person name="Mihalev A."/>
            <person name="Mihova T."/>
            <person name="Mittelman R."/>
            <person name="Mlenga V."/>
            <person name="Montmayeur A."/>
            <person name="Mulrain L."/>
            <person name="Navidi A."/>
            <person name="Naylor J."/>
            <person name="Negash T."/>
            <person name="Nguyen T."/>
            <person name="Nguyen N."/>
            <person name="Nicol R."/>
            <person name="Norbu C."/>
            <person name="Norbu N."/>
            <person name="Novod N."/>
            <person name="O'Neill B."/>
            <person name="Osman S."/>
            <person name="Markiewicz E."/>
            <person name="Oyono O.L."/>
            <person name="Patti C."/>
            <person name="Phunkhang P."/>
            <person name="Pierre F."/>
            <person name="Priest M."/>
            <person name="Raghuraman S."/>
            <person name="Rege F."/>
            <person name="Reyes R."/>
            <person name="Rise C."/>
            <person name="Rogov P."/>
            <person name="Ross K."/>
            <person name="Ryan E."/>
            <person name="Settipalli S."/>
            <person name="Shea T."/>
            <person name="Sherpa N."/>
            <person name="Shi L."/>
            <person name="Shih D."/>
            <person name="Sparrow T."/>
            <person name="Spaulding J."/>
            <person name="Stalker J."/>
            <person name="Stange-Thomann N."/>
            <person name="Stavropoulos S."/>
            <person name="Stone C."/>
            <person name="Strader C."/>
            <person name="Tesfaye S."/>
            <person name="Thomson T."/>
            <person name="Thoulutsang Y."/>
            <person name="Thoulutsang D."/>
            <person name="Topham K."/>
            <person name="Topping I."/>
            <person name="Tsamla T."/>
            <person name="Vassiliev H."/>
            <person name="Vo A."/>
            <person name="Wangchuk T."/>
            <person name="Wangdi T."/>
            <person name="Weiand M."/>
            <person name="Wilkinson J."/>
            <person name="Wilson A."/>
            <person name="Yadav S."/>
            <person name="Young G."/>
            <person name="Yu Q."/>
            <person name="Zembek L."/>
            <person name="Zhong D."/>
            <person name="Zimmer A."/>
            <person name="Zwirko Z."/>
            <person name="Jaffe D.B."/>
            <person name="Alvarez P."/>
            <person name="Brockman W."/>
            <person name="Butler J."/>
            <person name="Chin C."/>
            <person name="Gnerre S."/>
            <person name="Grabherr M."/>
            <person name="Kleber M."/>
            <person name="Mauceli E."/>
            <person name="MacCallum I."/>
        </authorList>
    </citation>
    <scope>NUCLEOTIDE SEQUENCE [LARGE SCALE GENOMIC DNA]</scope>
    <source>
        <strain evidence="2 3">TSC#14021-0224.01</strain>
    </source>
</reference>
<evidence type="ECO:0000313" key="2">
    <source>
        <dbReference type="EMBL" id="KQS70209.1"/>
    </source>
</evidence>
<feature type="chain" id="PRO_5006266586" description="Seminal fluid protein" evidence="1">
    <location>
        <begin position="19"/>
        <end position="117"/>
    </location>
</feature>
<organism evidence="2 3">
    <name type="scientific">Drosophila erecta</name>
    <name type="common">Fruit fly</name>
    <dbReference type="NCBI Taxonomy" id="7220"/>
    <lineage>
        <taxon>Eukaryota</taxon>
        <taxon>Metazoa</taxon>
        <taxon>Ecdysozoa</taxon>
        <taxon>Arthropoda</taxon>
        <taxon>Hexapoda</taxon>
        <taxon>Insecta</taxon>
        <taxon>Pterygota</taxon>
        <taxon>Neoptera</taxon>
        <taxon>Endopterygota</taxon>
        <taxon>Diptera</taxon>
        <taxon>Brachycera</taxon>
        <taxon>Muscomorpha</taxon>
        <taxon>Ephydroidea</taxon>
        <taxon>Drosophilidae</taxon>
        <taxon>Drosophila</taxon>
        <taxon>Sophophora</taxon>
    </lineage>
</organism>
<keyword evidence="1" id="KW-0732">Signal</keyword>
<accession>A0A0Q5W9J4</accession>
<feature type="signal peptide" evidence="1">
    <location>
        <begin position="1"/>
        <end position="18"/>
    </location>
</feature>
<proteinExistence type="predicted"/>